<dbReference type="WBParaSite" id="Hba_05023">
    <property type="protein sequence ID" value="Hba_05023"/>
    <property type="gene ID" value="Hba_05023"/>
</dbReference>
<proteinExistence type="inferred from homology"/>
<dbReference type="InterPro" id="IPR023395">
    <property type="entry name" value="MCP_dom_sf"/>
</dbReference>
<dbReference type="Proteomes" id="UP000095283">
    <property type="component" value="Unplaced"/>
</dbReference>
<evidence type="ECO:0000256" key="5">
    <source>
        <dbReference type="ARBA" id="ARBA00023136"/>
    </source>
</evidence>
<name>A0A1I7WJ31_HETBA</name>
<keyword evidence="5" id="KW-0472">Membrane</keyword>
<dbReference type="PANTHER" id="PTHR24089">
    <property type="entry name" value="SOLUTE CARRIER FAMILY 25"/>
    <property type="match status" value="1"/>
</dbReference>
<dbReference type="Pfam" id="PF00153">
    <property type="entry name" value="Mito_carr"/>
    <property type="match status" value="1"/>
</dbReference>
<organism evidence="6 7">
    <name type="scientific">Heterorhabditis bacteriophora</name>
    <name type="common">Entomopathogenic nematode worm</name>
    <dbReference type="NCBI Taxonomy" id="37862"/>
    <lineage>
        <taxon>Eukaryota</taxon>
        <taxon>Metazoa</taxon>
        <taxon>Ecdysozoa</taxon>
        <taxon>Nematoda</taxon>
        <taxon>Chromadorea</taxon>
        <taxon>Rhabditida</taxon>
        <taxon>Rhabditina</taxon>
        <taxon>Rhabditomorpha</taxon>
        <taxon>Strongyloidea</taxon>
        <taxon>Heterorhabditidae</taxon>
        <taxon>Heterorhabditis</taxon>
    </lineage>
</organism>
<dbReference type="SUPFAM" id="SSF103506">
    <property type="entry name" value="Mitochondrial carrier"/>
    <property type="match status" value="1"/>
</dbReference>
<evidence type="ECO:0000256" key="2">
    <source>
        <dbReference type="ARBA" id="ARBA00006375"/>
    </source>
</evidence>
<accession>A0A1I7WJ31</accession>
<dbReference type="Gene3D" id="1.50.40.10">
    <property type="entry name" value="Mitochondrial carrier domain"/>
    <property type="match status" value="1"/>
</dbReference>
<dbReference type="GO" id="GO:0016020">
    <property type="term" value="C:membrane"/>
    <property type="evidence" value="ECO:0007669"/>
    <property type="project" value="UniProtKB-SubCell"/>
</dbReference>
<evidence type="ECO:0000313" key="7">
    <source>
        <dbReference type="WBParaSite" id="Hba_05023"/>
    </source>
</evidence>
<evidence type="ECO:0000313" key="6">
    <source>
        <dbReference type="Proteomes" id="UP000095283"/>
    </source>
</evidence>
<dbReference type="AlphaFoldDB" id="A0A1I7WJ31"/>
<keyword evidence="4" id="KW-0677">Repeat</keyword>
<comment type="subcellular location">
    <subcellularLocation>
        <location evidence="1">Membrane</location>
        <topology evidence="1">Multi-pass membrane protein</topology>
    </subcellularLocation>
</comment>
<reference evidence="7" key="1">
    <citation type="submission" date="2016-11" db="UniProtKB">
        <authorList>
            <consortium name="WormBaseParasite"/>
        </authorList>
    </citation>
    <scope>IDENTIFICATION</scope>
</reference>
<evidence type="ECO:0000256" key="1">
    <source>
        <dbReference type="ARBA" id="ARBA00004141"/>
    </source>
</evidence>
<keyword evidence="6" id="KW-1185">Reference proteome</keyword>
<evidence type="ECO:0000256" key="4">
    <source>
        <dbReference type="ARBA" id="ARBA00022737"/>
    </source>
</evidence>
<sequence>MLLVTEGKDVVKERMDQTGSASIDLSEFQQFMLLYPSSDVKDMVDFWRHNLLLHAEGGVKSFWRGNGINVIKIAPESAMKFMAYEQGYVPNLIGNINFFPLFFSTYL</sequence>
<protein>
    <submittedName>
        <fullName evidence="7">EF-hand domain-containing protein</fullName>
    </submittedName>
</protein>
<evidence type="ECO:0000256" key="3">
    <source>
        <dbReference type="ARBA" id="ARBA00022692"/>
    </source>
</evidence>
<dbReference type="InterPro" id="IPR018108">
    <property type="entry name" value="MCP_transmembrane"/>
</dbReference>
<keyword evidence="3" id="KW-0812">Transmembrane</keyword>
<comment type="similarity">
    <text evidence="2">Belongs to the mitochondrial carrier (TC 2.A.29) family.</text>
</comment>